<evidence type="ECO:0000313" key="2">
    <source>
        <dbReference type="EMBL" id="EPR35313.1"/>
    </source>
</evidence>
<dbReference type="EMBL" id="ATHJ01000108">
    <property type="protein sequence ID" value="EPR35313.1"/>
    <property type="molecule type" value="Genomic_DNA"/>
</dbReference>
<dbReference type="PANTHER" id="PTHR42895:SF1">
    <property type="entry name" value="IRON-SULFUR CLUSTER PROTEIN"/>
    <property type="match status" value="1"/>
</dbReference>
<protein>
    <submittedName>
        <fullName evidence="2">4Fe-4S ferredoxin, iron-sulpur binding domain-containing protein</fullName>
    </submittedName>
</protein>
<feature type="domain" description="4Fe-4S ferredoxin-type" evidence="1">
    <location>
        <begin position="36"/>
        <end position="65"/>
    </location>
</feature>
<evidence type="ECO:0000313" key="3">
    <source>
        <dbReference type="Proteomes" id="UP000014977"/>
    </source>
</evidence>
<name>S7USQ7_DESML</name>
<dbReference type="STRING" id="897.B2D07_09350"/>
<dbReference type="RefSeq" id="WP_020878217.1">
    <property type="nucleotide sequence ID" value="NZ_ATHJ01000108.1"/>
</dbReference>
<dbReference type="InterPro" id="IPR017896">
    <property type="entry name" value="4Fe4S_Fe-S-bd"/>
</dbReference>
<proteinExistence type="predicted"/>
<keyword evidence="3" id="KW-1185">Reference proteome</keyword>
<dbReference type="PANTHER" id="PTHR42895">
    <property type="entry name" value="IRON-SULFUR CLUSTER-BINDING PROTEIN-RELATED"/>
    <property type="match status" value="1"/>
</dbReference>
<gene>
    <name evidence="2" type="ORF">dsmv_3127</name>
</gene>
<accession>S7USQ7</accession>
<dbReference type="SUPFAM" id="SSF54862">
    <property type="entry name" value="4Fe-4S ferredoxins"/>
    <property type="match status" value="1"/>
</dbReference>
<feature type="domain" description="4Fe-4S ferredoxin-type" evidence="1">
    <location>
        <begin position="6"/>
        <end position="35"/>
    </location>
</feature>
<dbReference type="PATRIC" id="fig|1121405.3.peg.3592"/>
<dbReference type="Proteomes" id="UP000014977">
    <property type="component" value="Unassembled WGS sequence"/>
</dbReference>
<reference evidence="2 3" key="1">
    <citation type="journal article" date="2013" name="Genome Announc.">
        <title>Draft genome sequences for three mercury-methylating, sulfate-reducing bacteria.</title>
        <authorList>
            <person name="Brown S.D."/>
            <person name="Hurt R.A.Jr."/>
            <person name="Gilmour C.C."/>
            <person name="Elias D.A."/>
        </authorList>
    </citation>
    <scope>NUCLEOTIDE SEQUENCE [LARGE SCALE GENOMIC DNA]</scope>
    <source>
        <strain evidence="2 3">DSM 2059</strain>
    </source>
</reference>
<evidence type="ECO:0000259" key="1">
    <source>
        <dbReference type="PROSITE" id="PS51379"/>
    </source>
</evidence>
<dbReference type="AlphaFoldDB" id="S7USQ7"/>
<dbReference type="OrthoDB" id="9795268at2"/>
<dbReference type="eggNOG" id="COG1149">
    <property type="taxonomic scope" value="Bacteria"/>
</dbReference>
<dbReference type="PROSITE" id="PS51379">
    <property type="entry name" value="4FE4S_FER_2"/>
    <property type="match status" value="2"/>
</dbReference>
<sequence>MKTVRKILEIDEEKCDGCGQCVPGCAEGALRIIDGKARIVEDRLCDGLGACIGECPQGALHIIEREADEFDEEAVQAYLEDVAKAAEQAPASGCGCPSAQVQVLAPFSASKAAPSPASTAGEIPSALTHWPIQIRLIPPNAPFLRNADLLILADCSAVAFPMVHQKLLKGKVVMMGCPKFDDAQDYTERFKAIFEQAEINSVTVVFMEVPCCSALPSIVRKGMDKAGRKIPYLEMVVGRKGEIIG</sequence>
<dbReference type="Pfam" id="PF12837">
    <property type="entry name" value="Fer4_6"/>
    <property type="match status" value="1"/>
</dbReference>
<dbReference type="InterPro" id="IPR052911">
    <property type="entry name" value="Corrinoid_activation_enz"/>
</dbReference>
<comment type="caution">
    <text evidence="2">The sequence shown here is derived from an EMBL/GenBank/DDBJ whole genome shotgun (WGS) entry which is preliminary data.</text>
</comment>
<organism evidence="2 3">
    <name type="scientific">Desulfococcus multivorans DSM 2059</name>
    <dbReference type="NCBI Taxonomy" id="1121405"/>
    <lineage>
        <taxon>Bacteria</taxon>
        <taxon>Pseudomonadati</taxon>
        <taxon>Thermodesulfobacteriota</taxon>
        <taxon>Desulfobacteria</taxon>
        <taxon>Desulfobacterales</taxon>
        <taxon>Desulfococcaceae</taxon>
        <taxon>Desulfococcus</taxon>
    </lineage>
</organism>
<dbReference type="Gene3D" id="3.30.70.20">
    <property type="match status" value="1"/>
</dbReference>